<dbReference type="AlphaFoldDB" id="A0A5C3Q7L3"/>
<organism evidence="2 3">
    <name type="scientific">Pterulicium gracile</name>
    <dbReference type="NCBI Taxonomy" id="1884261"/>
    <lineage>
        <taxon>Eukaryota</taxon>
        <taxon>Fungi</taxon>
        <taxon>Dikarya</taxon>
        <taxon>Basidiomycota</taxon>
        <taxon>Agaricomycotina</taxon>
        <taxon>Agaricomycetes</taxon>
        <taxon>Agaricomycetidae</taxon>
        <taxon>Agaricales</taxon>
        <taxon>Pleurotineae</taxon>
        <taxon>Pterulaceae</taxon>
        <taxon>Pterulicium</taxon>
    </lineage>
</organism>
<accession>A0A5C3Q7L3</accession>
<feature type="region of interest" description="Disordered" evidence="1">
    <location>
        <begin position="1"/>
        <end position="92"/>
    </location>
</feature>
<reference evidence="2 3" key="1">
    <citation type="journal article" date="2019" name="Nat. Ecol. Evol.">
        <title>Megaphylogeny resolves global patterns of mushroom evolution.</title>
        <authorList>
            <person name="Varga T."/>
            <person name="Krizsan K."/>
            <person name="Foldi C."/>
            <person name="Dima B."/>
            <person name="Sanchez-Garcia M."/>
            <person name="Sanchez-Ramirez S."/>
            <person name="Szollosi G.J."/>
            <person name="Szarkandi J.G."/>
            <person name="Papp V."/>
            <person name="Albert L."/>
            <person name="Andreopoulos W."/>
            <person name="Angelini C."/>
            <person name="Antonin V."/>
            <person name="Barry K.W."/>
            <person name="Bougher N.L."/>
            <person name="Buchanan P."/>
            <person name="Buyck B."/>
            <person name="Bense V."/>
            <person name="Catcheside P."/>
            <person name="Chovatia M."/>
            <person name="Cooper J."/>
            <person name="Damon W."/>
            <person name="Desjardin D."/>
            <person name="Finy P."/>
            <person name="Geml J."/>
            <person name="Haridas S."/>
            <person name="Hughes K."/>
            <person name="Justo A."/>
            <person name="Karasinski D."/>
            <person name="Kautmanova I."/>
            <person name="Kiss B."/>
            <person name="Kocsube S."/>
            <person name="Kotiranta H."/>
            <person name="LaButti K.M."/>
            <person name="Lechner B.E."/>
            <person name="Liimatainen K."/>
            <person name="Lipzen A."/>
            <person name="Lukacs Z."/>
            <person name="Mihaltcheva S."/>
            <person name="Morgado L.N."/>
            <person name="Niskanen T."/>
            <person name="Noordeloos M.E."/>
            <person name="Ohm R.A."/>
            <person name="Ortiz-Santana B."/>
            <person name="Ovrebo C."/>
            <person name="Racz N."/>
            <person name="Riley R."/>
            <person name="Savchenko A."/>
            <person name="Shiryaev A."/>
            <person name="Soop K."/>
            <person name="Spirin V."/>
            <person name="Szebenyi C."/>
            <person name="Tomsovsky M."/>
            <person name="Tulloss R.E."/>
            <person name="Uehling J."/>
            <person name="Grigoriev I.V."/>
            <person name="Vagvolgyi C."/>
            <person name="Papp T."/>
            <person name="Martin F.M."/>
            <person name="Miettinen O."/>
            <person name="Hibbett D.S."/>
            <person name="Nagy L.G."/>
        </authorList>
    </citation>
    <scope>NUCLEOTIDE SEQUENCE [LARGE SCALE GENOMIC DNA]</scope>
    <source>
        <strain evidence="2 3">CBS 309.79</strain>
    </source>
</reference>
<feature type="compositionally biased region" description="Polar residues" evidence="1">
    <location>
        <begin position="1"/>
        <end position="12"/>
    </location>
</feature>
<feature type="compositionally biased region" description="Basic and acidic residues" evidence="1">
    <location>
        <begin position="46"/>
        <end position="55"/>
    </location>
</feature>
<sequence length="475" mass="52208">MSSQIPSASQGRQKPPERGKDPQTTPTKKTNSASGAKRLFSALSPQEEKPTEPKSSRTSVGEARRTPSLASIRPAISQPVFNAPPTEPTQPQMIQSWEGNQYMQDNNSATPTPYFDEDTHKLLTALGHEVAEAVEKACKTLLKMSAISGSLENPVTSYLTYIPEGALEAIKMCMGISTVYAWQTATDRHSEIGNKFWMLTGFLQPSMEKMHAQTEAQSKAVIEAIKATPATPAIPPATSYAQAATKVALAKAPVHCPQPPREPVVANPLKAHHPSRLVILMKPRLPVDKRPQAHRLVQDISQVLQANNKSKALNLVSAKWNEEGNCILFTRADQKATDLEKVVSGFKHFFNPKNKASITISACPDEKWLSLQIGGVSTGAFNGHMMGGRGVVYTGEQVHNELRRNNPGFAELDFIQAAQWMHHPSKLESTPMSSVCIALRNQDKADRLLRQRVLHAFGRQVTVRIYASRKPFAQC</sequence>
<evidence type="ECO:0000256" key="1">
    <source>
        <dbReference type="SAM" id="MobiDB-lite"/>
    </source>
</evidence>
<dbReference type="STRING" id="1884261.A0A5C3Q7L3"/>
<evidence type="ECO:0000313" key="3">
    <source>
        <dbReference type="Proteomes" id="UP000305067"/>
    </source>
</evidence>
<gene>
    <name evidence="2" type="ORF">BDV98DRAFT_596543</name>
</gene>
<keyword evidence="3" id="KW-1185">Reference proteome</keyword>
<evidence type="ECO:0000313" key="2">
    <source>
        <dbReference type="EMBL" id="TFK97566.1"/>
    </source>
</evidence>
<dbReference type="Proteomes" id="UP000305067">
    <property type="component" value="Unassembled WGS sequence"/>
</dbReference>
<dbReference type="OrthoDB" id="2855870at2759"/>
<proteinExistence type="predicted"/>
<protein>
    <submittedName>
        <fullName evidence="2">Uncharacterized protein</fullName>
    </submittedName>
</protein>
<feature type="compositionally biased region" description="Polar residues" evidence="1">
    <location>
        <begin position="22"/>
        <end position="34"/>
    </location>
</feature>
<name>A0A5C3Q7L3_9AGAR</name>
<dbReference type="EMBL" id="ML178846">
    <property type="protein sequence ID" value="TFK97566.1"/>
    <property type="molecule type" value="Genomic_DNA"/>
</dbReference>